<dbReference type="KEGG" id="temp:RBB75_09295"/>
<keyword evidence="8" id="KW-0902">Two-component regulatory system</keyword>
<evidence type="ECO:0000256" key="7">
    <source>
        <dbReference type="ARBA" id="ARBA00022840"/>
    </source>
</evidence>
<dbReference type="GO" id="GO:0005524">
    <property type="term" value="F:ATP binding"/>
    <property type="evidence" value="ECO:0007669"/>
    <property type="project" value="UniProtKB-KW"/>
</dbReference>
<evidence type="ECO:0000256" key="6">
    <source>
        <dbReference type="ARBA" id="ARBA00022777"/>
    </source>
</evidence>
<evidence type="ECO:0000313" key="10">
    <source>
        <dbReference type="EMBL" id="XCB28502.1"/>
    </source>
</evidence>
<organism evidence="10">
    <name type="scientific">Tunturiibacter empetritectus</name>
    <dbReference type="NCBI Taxonomy" id="3069691"/>
    <lineage>
        <taxon>Bacteria</taxon>
        <taxon>Pseudomonadati</taxon>
        <taxon>Acidobacteriota</taxon>
        <taxon>Terriglobia</taxon>
        <taxon>Terriglobales</taxon>
        <taxon>Acidobacteriaceae</taxon>
        <taxon>Tunturiibacter</taxon>
    </lineage>
</organism>
<sequence length="289" mass="31705">MARKLKNNAKPVQANVTAINEGLMLGLVRQHELTEVAELLNAQLQEEISARKRAEEALINSEKLASVGHMAAVLAHEINNPLAAVTNVLFLAQTTKGLPDAARQYLQMADAELSRIAHITRQTLGFYRESSAPITFHLAILFDSVVNLLQAKQISKQAIIEKQCEKELQMTAFQGELRQVLSNLLINSLDAIPEAGRITLRAATSDGFRGKRRCVRISVSDNGNGMNRSTLNQIFQPFFTTKGLVGNGLGLWVSKQIVEKHGGSIQVRSHTNGPRQGTTFSIVLPISCF</sequence>
<keyword evidence="3" id="KW-0597">Phosphoprotein</keyword>
<accession>A0AAU7ZI63</accession>
<dbReference type="PANTHER" id="PTHR43065">
    <property type="entry name" value="SENSOR HISTIDINE KINASE"/>
    <property type="match status" value="1"/>
</dbReference>
<dbReference type="EC" id="2.7.13.3" evidence="2"/>
<dbReference type="PRINTS" id="PR00344">
    <property type="entry name" value="BCTRLSENSOR"/>
</dbReference>
<dbReference type="InterPro" id="IPR036097">
    <property type="entry name" value="HisK_dim/P_sf"/>
</dbReference>
<dbReference type="InterPro" id="IPR003594">
    <property type="entry name" value="HATPase_dom"/>
</dbReference>
<feature type="domain" description="Histidine kinase" evidence="9">
    <location>
        <begin position="73"/>
        <end position="288"/>
    </location>
</feature>
<keyword evidence="4" id="KW-0808">Transferase</keyword>
<dbReference type="InterPro" id="IPR003661">
    <property type="entry name" value="HisK_dim/P_dom"/>
</dbReference>
<evidence type="ECO:0000256" key="1">
    <source>
        <dbReference type="ARBA" id="ARBA00000085"/>
    </source>
</evidence>
<evidence type="ECO:0000259" key="9">
    <source>
        <dbReference type="PROSITE" id="PS50109"/>
    </source>
</evidence>
<dbReference type="CDD" id="cd00082">
    <property type="entry name" value="HisKA"/>
    <property type="match status" value="1"/>
</dbReference>
<dbReference type="Pfam" id="PF02518">
    <property type="entry name" value="HATPase_c"/>
    <property type="match status" value="1"/>
</dbReference>
<dbReference type="SMART" id="SM00388">
    <property type="entry name" value="HisKA"/>
    <property type="match status" value="1"/>
</dbReference>
<evidence type="ECO:0000256" key="2">
    <source>
        <dbReference type="ARBA" id="ARBA00012438"/>
    </source>
</evidence>
<dbReference type="Gene3D" id="3.30.565.10">
    <property type="entry name" value="Histidine kinase-like ATPase, C-terminal domain"/>
    <property type="match status" value="1"/>
</dbReference>
<gene>
    <name evidence="10" type="ORF">RBB75_09295</name>
</gene>
<dbReference type="Pfam" id="PF00512">
    <property type="entry name" value="HisKA"/>
    <property type="match status" value="1"/>
</dbReference>
<dbReference type="PROSITE" id="PS50109">
    <property type="entry name" value="HIS_KIN"/>
    <property type="match status" value="1"/>
</dbReference>
<dbReference type="GO" id="GO:0000155">
    <property type="term" value="F:phosphorelay sensor kinase activity"/>
    <property type="evidence" value="ECO:0007669"/>
    <property type="project" value="InterPro"/>
</dbReference>
<dbReference type="InterPro" id="IPR004358">
    <property type="entry name" value="Sig_transdc_His_kin-like_C"/>
</dbReference>
<evidence type="ECO:0000256" key="4">
    <source>
        <dbReference type="ARBA" id="ARBA00022679"/>
    </source>
</evidence>
<reference evidence="10" key="2">
    <citation type="journal article" date="2024" name="Environ. Microbiol.">
        <title>Genome analysis and description of Tunturibacter gen. nov. expands the diversity of Terriglobia in tundra soils.</title>
        <authorList>
            <person name="Messyasz A."/>
            <person name="Mannisto M.K."/>
            <person name="Kerkhof L.J."/>
            <person name="Haggblom M.M."/>
        </authorList>
    </citation>
    <scope>NUCLEOTIDE SEQUENCE</scope>
    <source>
        <strain evidence="10">M8UP23</strain>
    </source>
</reference>
<dbReference type="Gene3D" id="1.10.287.130">
    <property type="match status" value="1"/>
</dbReference>
<dbReference type="PANTHER" id="PTHR43065:SF10">
    <property type="entry name" value="PEROXIDE STRESS-ACTIVATED HISTIDINE KINASE MAK3"/>
    <property type="match status" value="1"/>
</dbReference>
<keyword evidence="6" id="KW-0418">Kinase</keyword>
<dbReference type="EMBL" id="CP132932">
    <property type="protein sequence ID" value="XCB28502.1"/>
    <property type="molecule type" value="Genomic_DNA"/>
</dbReference>
<reference evidence="10" key="1">
    <citation type="submission" date="2023-08" db="EMBL/GenBank/DDBJ databases">
        <authorList>
            <person name="Messyasz A."/>
            <person name="Mannisto M.K."/>
            <person name="Kerkhof L.J."/>
            <person name="Haggblom M."/>
        </authorList>
    </citation>
    <scope>NUCLEOTIDE SEQUENCE</scope>
    <source>
        <strain evidence="10">M8UP23</strain>
    </source>
</reference>
<name>A0AAU7ZI63_9BACT</name>
<dbReference type="RefSeq" id="WP_353070272.1">
    <property type="nucleotide sequence ID" value="NZ_CP132932.1"/>
</dbReference>
<keyword evidence="7 10" id="KW-0067">ATP-binding</keyword>
<dbReference type="InterPro" id="IPR036890">
    <property type="entry name" value="HATPase_C_sf"/>
</dbReference>
<dbReference type="AlphaFoldDB" id="A0AAU7ZI63"/>
<dbReference type="InterPro" id="IPR005467">
    <property type="entry name" value="His_kinase_dom"/>
</dbReference>
<dbReference type="SUPFAM" id="SSF55874">
    <property type="entry name" value="ATPase domain of HSP90 chaperone/DNA topoisomerase II/histidine kinase"/>
    <property type="match status" value="1"/>
</dbReference>
<evidence type="ECO:0000256" key="3">
    <source>
        <dbReference type="ARBA" id="ARBA00022553"/>
    </source>
</evidence>
<protein>
    <recommendedName>
        <fullName evidence="2">histidine kinase</fullName>
        <ecNumber evidence="2">2.7.13.3</ecNumber>
    </recommendedName>
</protein>
<evidence type="ECO:0000256" key="5">
    <source>
        <dbReference type="ARBA" id="ARBA00022741"/>
    </source>
</evidence>
<keyword evidence="5" id="KW-0547">Nucleotide-binding</keyword>
<proteinExistence type="predicted"/>
<evidence type="ECO:0000256" key="8">
    <source>
        <dbReference type="ARBA" id="ARBA00023012"/>
    </source>
</evidence>
<dbReference type="SMART" id="SM00387">
    <property type="entry name" value="HATPase_c"/>
    <property type="match status" value="1"/>
</dbReference>
<comment type="catalytic activity">
    <reaction evidence="1">
        <text>ATP + protein L-histidine = ADP + protein N-phospho-L-histidine.</text>
        <dbReference type="EC" id="2.7.13.3"/>
    </reaction>
</comment>
<dbReference type="SUPFAM" id="SSF47384">
    <property type="entry name" value="Homodimeric domain of signal transducing histidine kinase"/>
    <property type="match status" value="1"/>
</dbReference>